<feature type="non-terminal residue" evidence="3">
    <location>
        <position position="526"/>
    </location>
</feature>
<dbReference type="AlphaFoldDB" id="A0A382FIH5"/>
<dbReference type="GO" id="GO:0007156">
    <property type="term" value="P:homophilic cell adhesion via plasma membrane adhesion molecules"/>
    <property type="evidence" value="ECO:0007669"/>
    <property type="project" value="InterPro"/>
</dbReference>
<gene>
    <name evidence="3" type="ORF">METZ01_LOCUS214857</name>
</gene>
<dbReference type="EMBL" id="UINC01049798">
    <property type="protein sequence ID" value="SVB62003.1"/>
    <property type="molecule type" value="Genomic_DNA"/>
</dbReference>
<feature type="domain" description="Cadherin" evidence="2">
    <location>
        <begin position="135"/>
        <end position="212"/>
    </location>
</feature>
<evidence type="ECO:0000256" key="1">
    <source>
        <dbReference type="SAM" id="MobiDB-lite"/>
    </source>
</evidence>
<sequence length="526" mass="54297">NGTWEFTTDGSNFETLNPAADESTSVLLDGAVANHKVRFVPNLDFNGTATIKYRAWDKTQGSSGGTFDTSDTGASPATPGGTSAFSAGLVTKTITVTSVNDEPSVTFDATPEVREDATAQNLSGFANPFSGAANESQTFSYSVTNSNNSFFSQQPAINTAGNLTYTPAADANGEVTVTVDITDSGSAVSPNDNTSTNAFNIRVLEENDAPVLTTTGGKLTGGGGNAFGTAAFTSILEDNKTSAGDLVSTFLNDAAVTDLEDSDPSHRELGVAITFADNSNGTWQFTTDGSDFETLTATTLSSRLLDGANANHKVRFVPNDNFNGTATIRYRAWDGSDGTPVGNPASTATTGGKTAFSLGEVTKTITVTPVNDEPSQTLRSVPDVDEDVAQQSVGSFVTNKTKGGGSDENSQTLSFALTNSNPSLFSVQPALATDGTGALTYTPAPNQFGTATVTSTLTDNGNASPPPNDNTVSETFTITVDPVNDAPVLTTSGGFLTNPSGNNFTARDNFTTILEDPATNNGDAVS</sequence>
<dbReference type="GO" id="GO:0005509">
    <property type="term" value="F:calcium ion binding"/>
    <property type="evidence" value="ECO:0007669"/>
    <property type="project" value="InterPro"/>
</dbReference>
<name>A0A382FIH5_9ZZZZ</name>
<dbReference type="InterPro" id="IPR002126">
    <property type="entry name" value="Cadherin-like_dom"/>
</dbReference>
<feature type="non-terminal residue" evidence="3">
    <location>
        <position position="1"/>
    </location>
</feature>
<proteinExistence type="predicted"/>
<feature type="region of interest" description="Disordered" evidence="1">
    <location>
        <begin position="60"/>
        <end position="83"/>
    </location>
</feature>
<protein>
    <recommendedName>
        <fullName evidence="2">Cadherin domain-containing protein</fullName>
    </recommendedName>
</protein>
<evidence type="ECO:0000313" key="3">
    <source>
        <dbReference type="EMBL" id="SVB62003.1"/>
    </source>
</evidence>
<dbReference type="GO" id="GO:0016020">
    <property type="term" value="C:membrane"/>
    <property type="evidence" value="ECO:0007669"/>
    <property type="project" value="InterPro"/>
</dbReference>
<evidence type="ECO:0000259" key="2">
    <source>
        <dbReference type="PROSITE" id="PS50268"/>
    </source>
</evidence>
<organism evidence="3">
    <name type="scientific">marine metagenome</name>
    <dbReference type="NCBI Taxonomy" id="408172"/>
    <lineage>
        <taxon>unclassified sequences</taxon>
        <taxon>metagenomes</taxon>
        <taxon>ecological metagenomes</taxon>
    </lineage>
</organism>
<reference evidence="3" key="1">
    <citation type="submission" date="2018-05" db="EMBL/GenBank/DDBJ databases">
        <authorList>
            <person name="Lanie J.A."/>
            <person name="Ng W.-L."/>
            <person name="Kazmierczak K.M."/>
            <person name="Andrzejewski T.M."/>
            <person name="Davidsen T.M."/>
            <person name="Wayne K.J."/>
            <person name="Tettelin H."/>
            <person name="Glass J.I."/>
            <person name="Rusch D."/>
            <person name="Podicherti R."/>
            <person name="Tsui H.-C.T."/>
            <person name="Winkler M.E."/>
        </authorList>
    </citation>
    <scope>NUCLEOTIDE SEQUENCE</scope>
</reference>
<dbReference type="PROSITE" id="PS50268">
    <property type="entry name" value="CADHERIN_2"/>
    <property type="match status" value="1"/>
</dbReference>
<accession>A0A382FIH5</accession>